<reference evidence="12" key="1">
    <citation type="submission" date="2018-12" db="EMBL/GenBank/DDBJ databases">
        <title>Complete genome sequence of Paenibacillus sp. MBLB1234.</title>
        <authorList>
            <person name="Nam Y.-D."/>
            <person name="Kang J."/>
            <person name="Chung W.-H."/>
            <person name="Park Y.S."/>
        </authorList>
    </citation>
    <scope>NUCLEOTIDE SEQUENCE [LARGE SCALE GENOMIC DNA]</scope>
    <source>
        <strain evidence="12">MBLB1234</strain>
    </source>
</reference>
<keyword evidence="6 8" id="KW-0560">Oxidoreductase</keyword>
<protein>
    <recommendedName>
        <fullName evidence="3 8">Dihydrofolate reductase</fullName>
        <ecNumber evidence="3 8">1.5.1.3</ecNumber>
    </recommendedName>
</protein>
<dbReference type="InterPro" id="IPR001796">
    <property type="entry name" value="DHFR_dom"/>
</dbReference>
<evidence type="ECO:0000256" key="6">
    <source>
        <dbReference type="ARBA" id="ARBA00023002"/>
    </source>
</evidence>
<keyword evidence="12" id="KW-1185">Reference proteome</keyword>
<dbReference type="EMBL" id="CP034346">
    <property type="protein sequence ID" value="AZS15026.1"/>
    <property type="molecule type" value="Genomic_DNA"/>
</dbReference>
<comment type="function">
    <text evidence="7 8">Key enzyme in folate metabolism. Catalyzes an essential reaction for de novo glycine and purine synthesis, and for DNA precursor synthesis.</text>
</comment>
<dbReference type="InterPro" id="IPR012259">
    <property type="entry name" value="DHFR"/>
</dbReference>
<dbReference type="KEGG" id="plut:EI981_11505"/>
<dbReference type="SUPFAM" id="SSF53597">
    <property type="entry name" value="Dihydrofolate reductase-like"/>
    <property type="match status" value="1"/>
</dbReference>
<dbReference type="OrthoDB" id="9804315at2"/>
<dbReference type="CDD" id="cd00209">
    <property type="entry name" value="DHFR"/>
    <property type="match status" value="1"/>
</dbReference>
<dbReference type="PANTHER" id="PTHR48069">
    <property type="entry name" value="DIHYDROFOLATE REDUCTASE"/>
    <property type="match status" value="1"/>
</dbReference>
<evidence type="ECO:0000256" key="8">
    <source>
        <dbReference type="PIRNR" id="PIRNR000194"/>
    </source>
</evidence>
<evidence type="ECO:0000256" key="2">
    <source>
        <dbReference type="ARBA" id="ARBA00009539"/>
    </source>
</evidence>
<dbReference type="GO" id="GO:0004146">
    <property type="term" value="F:dihydrofolate reductase activity"/>
    <property type="evidence" value="ECO:0007669"/>
    <property type="project" value="UniProtKB-EC"/>
</dbReference>
<dbReference type="EC" id="1.5.1.3" evidence="3 8"/>
<keyword evidence="4 8" id="KW-0554">One-carbon metabolism</keyword>
<evidence type="ECO:0000256" key="4">
    <source>
        <dbReference type="ARBA" id="ARBA00022563"/>
    </source>
</evidence>
<evidence type="ECO:0000259" key="10">
    <source>
        <dbReference type="PROSITE" id="PS51330"/>
    </source>
</evidence>
<dbReference type="UniPathway" id="UPA00077">
    <property type="reaction ID" value="UER00158"/>
</dbReference>
<dbReference type="GO" id="GO:0046452">
    <property type="term" value="P:dihydrofolate metabolic process"/>
    <property type="evidence" value="ECO:0007669"/>
    <property type="project" value="TreeGrafter"/>
</dbReference>
<evidence type="ECO:0000256" key="5">
    <source>
        <dbReference type="ARBA" id="ARBA00022857"/>
    </source>
</evidence>
<dbReference type="GO" id="GO:0046655">
    <property type="term" value="P:folic acid metabolic process"/>
    <property type="evidence" value="ECO:0007669"/>
    <property type="project" value="TreeGrafter"/>
</dbReference>
<dbReference type="InterPro" id="IPR024072">
    <property type="entry name" value="DHFR-like_dom_sf"/>
</dbReference>
<sequence length="165" mass="18710">MGITFIWAMARDGVIGRDNDLPWRLPADMAFFKAQTTGKTVLMGRKTWESMRSRPLPNRRNVVMTNDGSYHAEGAEIVHTVEEALALADGEELMVIGGAGIFQLLIPYADRLLVTKIDEDIAGDTFFPSIDWSEFQLEQESAGIRDEKNPYNYRFLIYVRRHPSA</sequence>
<dbReference type="PANTHER" id="PTHR48069:SF3">
    <property type="entry name" value="DIHYDROFOLATE REDUCTASE"/>
    <property type="match status" value="1"/>
</dbReference>
<comment type="similarity">
    <text evidence="2 8 9">Belongs to the dihydrofolate reductase family.</text>
</comment>
<organism evidence="11 12">
    <name type="scientific">Paenibacillus lutimineralis</name>
    <dbReference type="NCBI Taxonomy" id="2707005"/>
    <lineage>
        <taxon>Bacteria</taxon>
        <taxon>Bacillati</taxon>
        <taxon>Bacillota</taxon>
        <taxon>Bacilli</taxon>
        <taxon>Bacillales</taxon>
        <taxon>Paenibacillaceae</taxon>
        <taxon>Paenibacillus</taxon>
    </lineage>
</organism>
<dbReference type="Proteomes" id="UP000270678">
    <property type="component" value="Chromosome"/>
</dbReference>
<dbReference type="InterPro" id="IPR017925">
    <property type="entry name" value="DHFR_CS"/>
</dbReference>
<evidence type="ECO:0000313" key="11">
    <source>
        <dbReference type="EMBL" id="AZS15026.1"/>
    </source>
</evidence>
<evidence type="ECO:0000256" key="9">
    <source>
        <dbReference type="RuleBase" id="RU004474"/>
    </source>
</evidence>
<evidence type="ECO:0000313" key="12">
    <source>
        <dbReference type="Proteomes" id="UP000270678"/>
    </source>
</evidence>
<dbReference type="Gene3D" id="3.40.430.10">
    <property type="entry name" value="Dihydrofolate Reductase, subunit A"/>
    <property type="match status" value="1"/>
</dbReference>
<dbReference type="PIRSF" id="PIRSF000194">
    <property type="entry name" value="DHFR"/>
    <property type="match status" value="1"/>
</dbReference>
<evidence type="ECO:0000256" key="3">
    <source>
        <dbReference type="ARBA" id="ARBA00012856"/>
    </source>
</evidence>
<comment type="pathway">
    <text evidence="1 8">Cofactor biosynthesis; tetrahydrofolate biosynthesis; 5,6,7,8-tetrahydrofolate from 7,8-dihydrofolate: step 1/1.</text>
</comment>
<dbReference type="RefSeq" id="WP_126998236.1">
    <property type="nucleotide sequence ID" value="NZ_CP034346.1"/>
</dbReference>
<dbReference type="Pfam" id="PF00186">
    <property type="entry name" value="DHFR_1"/>
    <property type="match status" value="1"/>
</dbReference>
<dbReference type="GO" id="GO:0070401">
    <property type="term" value="F:NADP+ binding"/>
    <property type="evidence" value="ECO:0007669"/>
    <property type="project" value="UniProtKB-ARBA"/>
</dbReference>
<dbReference type="PROSITE" id="PS00075">
    <property type="entry name" value="DHFR_1"/>
    <property type="match status" value="1"/>
</dbReference>
<dbReference type="PRINTS" id="PR00070">
    <property type="entry name" value="DHFR"/>
</dbReference>
<dbReference type="PROSITE" id="PS51330">
    <property type="entry name" value="DHFR_2"/>
    <property type="match status" value="1"/>
</dbReference>
<evidence type="ECO:0000256" key="1">
    <source>
        <dbReference type="ARBA" id="ARBA00004903"/>
    </source>
</evidence>
<accession>A0A3S9UXI3</accession>
<dbReference type="FunFam" id="3.40.430.10:FF:000001">
    <property type="entry name" value="Dihydrofolate reductase"/>
    <property type="match status" value="1"/>
</dbReference>
<evidence type="ECO:0000256" key="7">
    <source>
        <dbReference type="ARBA" id="ARBA00025067"/>
    </source>
</evidence>
<feature type="domain" description="DHFR" evidence="10">
    <location>
        <begin position="2"/>
        <end position="160"/>
    </location>
</feature>
<keyword evidence="5 8" id="KW-0521">NADP</keyword>
<name>A0A3S9UXI3_9BACL</name>
<dbReference type="GO" id="GO:0046654">
    <property type="term" value="P:tetrahydrofolate biosynthetic process"/>
    <property type="evidence" value="ECO:0007669"/>
    <property type="project" value="UniProtKB-UniPathway"/>
</dbReference>
<dbReference type="GO" id="GO:0006730">
    <property type="term" value="P:one-carbon metabolic process"/>
    <property type="evidence" value="ECO:0007669"/>
    <property type="project" value="UniProtKB-KW"/>
</dbReference>
<gene>
    <name evidence="11" type="ORF">EI981_11505</name>
</gene>
<dbReference type="GO" id="GO:0005829">
    <property type="term" value="C:cytosol"/>
    <property type="evidence" value="ECO:0007669"/>
    <property type="project" value="TreeGrafter"/>
</dbReference>
<proteinExistence type="inferred from homology"/>
<comment type="catalytic activity">
    <reaction evidence="8">
        <text>(6S)-5,6,7,8-tetrahydrofolate + NADP(+) = 7,8-dihydrofolate + NADPH + H(+)</text>
        <dbReference type="Rhea" id="RHEA:15009"/>
        <dbReference type="ChEBI" id="CHEBI:15378"/>
        <dbReference type="ChEBI" id="CHEBI:57451"/>
        <dbReference type="ChEBI" id="CHEBI:57453"/>
        <dbReference type="ChEBI" id="CHEBI:57783"/>
        <dbReference type="ChEBI" id="CHEBI:58349"/>
        <dbReference type="EC" id="1.5.1.3"/>
    </reaction>
</comment>
<dbReference type="AlphaFoldDB" id="A0A3S9UXI3"/>